<dbReference type="EMBL" id="JABAIA010000002">
    <property type="protein sequence ID" value="NLR67294.1"/>
    <property type="molecule type" value="Genomic_DNA"/>
</dbReference>
<organism evidence="2 3">
    <name type="scientific">Chitinophaga varians</name>
    <dbReference type="NCBI Taxonomy" id="2202339"/>
    <lineage>
        <taxon>Bacteria</taxon>
        <taxon>Pseudomonadati</taxon>
        <taxon>Bacteroidota</taxon>
        <taxon>Chitinophagia</taxon>
        <taxon>Chitinophagales</taxon>
        <taxon>Chitinophagaceae</taxon>
        <taxon>Chitinophaga</taxon>
    </lineage>
</organism>
<dbReference type="InterPro" id="IPR054203">
    <property type="entry name" value="DUF6908"/>
</dbReference>
<dbReference type="Pfam" id="PF21849">
    <property type="entry name" value="DUF6908"/>
    <property type="match status" value="1"/>
</dbReference>
<protein>
    <recommendedName>
        <fullName evidence="1">DUF6908 domain-containing protein</fullName>
    </recommendedName>
</protein>
<reference evidence="2 3" key="1">
    <citation type="submission" date="2020-04" db="EMBL/GenBank/DDBJ databases">
        <authorList>
            <person name="Yin C."/>
        </authorList>
    </citation>
    <scope>NUCLEOTIDE SEQUENCE [LARGE SCALE GENOMIC DNA]</scope>
    <source>
        <strain evidence="2 3">Ae27</strain>
    </source>
</reference>
<dbReference type="AlphaFoldDB" id="A0A847RZ63"/>
<evidence type="ECO:0000313" key="2">
    <source>
        <dbReference type="EMBL" id="NLR67294.1"/>
    </source>
</evidence>
<accession>A0A847RZ63</accession>
<feature type="domain" description="DUF6908" evidence="1">
    <location>
        <begin position="11"/>
        <end position="143"/>
    </location>
</feature>
<proteinExistence type="predicted"/>
<evidence type="ECO:0000313" key="3">
    <source>
        <dbReference type="Proteomes" id="UP000570474"/>
    </source>
</evidence>
<sequence>MKKISQQATEIFSQILEKLGTQSHVKLESSGFMPLTVEVLNRFITTAAGEGTIYSLCHYYEMNGDLMRDPEMCFLVVDCRKEPTDFKNLHVCPQMFQQDSFPLYEESIEIENNTVVAFWPGYQHQHCLFANQWLKNIQQQGFLK</sequence>
<comment type="caution">
    <text evidence="2">The sequence shown here is derived from an EMBL/GenBank/DDBJ whole genome shotgun (WGS) entry which is preliminary data.</text>
</comment>
<dbReference type="RefSeq" id="WP_168873171.1">
    <property type="nucleotide sequence ID" value="NZ_JABAIA010000002.1"/>
</dbReference>
<evidence type="ECO:0000259" key="1">
    <source>
        <dbReference type="Pfam" id="PF21849"/>
    </source>
</evidence>
<keyword evidence="3" id="KW-1185">Reference proteome</keyword>
<name>A0A847RZ63_9BACT</name>
<dbReference type="Proteomes" id="UP000570474">
    <property type="component" value="Unassembled WGS sequence"/>
</dbReference>
<gene>
    <name evidence="2" type="ORF">HGH92_23520</name>
</gene>